<reference evidence="3 4" key="1">
    <citation type="submission" date="2022-03" db="EMBL/GenBank/DDBJ databases">
        <title>Metagenome-assembled genomes from swine fecal metagenomes.</title>
        <authorList>
            <person name="Holman D.B."/>
            <person name="Kommadath A."/>
        </authorList>
    </citation>
    <scope>NUCLEOTIDE SEQUENCE [LARGE SCALE GENOMIC DNA]</scope>
    <source>
        <strain evidence="3">SUG147</strain>
    </source>
</reference>
<proteinExistence type="predicted"/>
<feature type="signal peptide" evidence="2">
    <location>
        <begin position="1"/>
        <end position="19"/>
    </location>
</feature>
<feature type="region of interest" description="Disordered" evidence="1">
    <location>
        <begin position="56"/>
        <end position="75"/>
    </location>
</feature>
<dbReference type="Proteomes" id="UP001139365">
    <property type="component" value="Unassembled WGS sequence"/>
</dbReference>
<dbReference type="PROSITE" id="PS51257">
    <property type="entry name" value="PROKAR_LIPOPROTEIN"/>
    <property type="match status" value="1"/>
</dbReference>
<accession>A0AAE3JZR8</accession>
<evidence type="ECO:0000313" key="3">
    <source>
        <dbReference type="EMBL" id="MCI5755175.1"/>
    </source>
</evidence>
<comment type="caution">
    <text evidence="3">The sequence shown here is derived from an EMBL/GenBank/DDBJ whole genome shotgun (WGS) entry which is preliminary data.</text>
</comment>
<evidence type="ECO:0000256" key="2">
    <source>
        <dbReference type="SAM" id="SignalP"/>
    </source>
</evidence>
<feature type="compositionally biased region" description="Polar residues" evidence="1">
    <location>
        <begin position="56"/>
        <end position="65"/>
    </location>
</feature>
<name>A0AAE3JZR8_9BACT</name>
<feature type="chain" id="PRO_5041952688" description="Lipoprotein" evidence="2">
    <location>
        <begin position="20"/>
        <end position="170"/>
    </location>
</feature>
<dbReference type="EMBL" id="JALEMU010000045">
    <property type="protein sequence ID" value="MCI5755175.1"/>
    <property type="molecule type" value="Genomic_DNA"/>
</dbReference>
<evidence type="ECO:0008006" key="5">
    <source>
        <dbReference type="Google" id="ProtNLM"/>
    </source>
</evidence>
<keyword evidence="2" id="KW-0732">Signal</keyword>
<organism evidence="3 4">
    <name type="scientific">Candidatus Colimorpha enterica</name>
    <dbReference type="NCBI Taxonomy" id="3083063"/>
    <lineage>
        <taxon>Bacteria</taxon>
        <taxon>Pseudomonadati</taxon>
        <taxon>Bacteroidota</taxon>
        <taxon>Bacteroidia</taxon>
        <taxon>Bacteroidales</taxon>
        <taxon>Candidatus Colimorpha</taxon>
    </lineage>
</organism>
<sequence length="170" mass="17892">MKKLSVFLCAVLLCSCAPTDYISVVPEESVSGAVMSSVAPEPPDGTEKDFTEHTSYITDSTSGVDAQTEKPPETTAVREPGKITVTYLTENVKKGSRATLSVAGTPGITYSIAVYYSSSVSAAKGLEPKSADSNGNVSWSWRVGSRTKPGKHKIVISGGGESITLYFTTT</sequence>
<evidence type="ECO:0000256" key="1">
    <source>
        <dbReference type="SAM" id="MobiDB-lite"/>
    </source>
</evidence>
<gene>
    <name evidence="3" type="ORF">MR241_02635</name>
</gene>
<protein>
    <recommendedName>
        <fullName evidence="5">Lipoprotein</fullName>
    </recommendedName>
</protein>
<evidence type="ECO:0000313" key="4">
    <source>
        <dbReference type="Proteomes" id="UP001139365"/>
    </source>
</evidence>
<dbReference type="AlphaFoldDB" id="A0AAE3JZR8"/>